<keyword evidence="5" id="KW-0808">Transferase</keyword>
<evidence type="ECO:0000313" key="20">
    <source>
        <dbReference type="Proteomes" id="UP000652219"/>
    </source>
</evidence>
<dbReference type="GO" id="GO:0004100">
    <property type="term" value="F:chitin synthase activity"/>
    <property type="evidence" value="ECO:0007669"/>
    <property type="project" value="UniProtKB-EC"/>
</dbReference>
<dbReference type="Gene3D" id="3.10.120.10">
    <property type="entry name" value="Cytochrome b5-like heme/steroid binding domain"/>
    <property type="match status" value="2"/>
</dbReference>
<feature type="non-terminal residue" evidence="19">
    <location>
        <position position="1"/>
    </location>
</feature>
<keyword evidence="11" id="KW-0325">Glycoprotein</keyword>
<dbReference type="Gene3D" id="1.10.10.820">
    <property type="match status" value="1"/>
</dbReference>
<dbReference type="GO" id="GO:0003774">
    <property type="term" value="F:cytoskeletal motor activity"/>
    <property type="evidence" value="ECO:0007669"/>
    <property type="project" value="InterPro"/>
</dbReference>
<keyword evidence="8" id="KW-0518">Myosin</keyword>
<evidence type="ECO:0000256" key="14">
    <source>
        <dbReference type="ARBA" id="ARBA00071786"/>
    </source>
</evidence>
<dbReference type="EMBL" id="WIGN01000035">
    <property type="protein sequence ID" value="KAF6815409.1"/>
    <property type="molecule type" value="Genomic_DNA"/>
</dbReference>
<evidence type="ECO:0000256" key="10">
    <source>
        <dbReference type="ARBA" id="ARBA00023175"/>
    </source>
</evidence>
<proteinExistence type="inferred from homology"/>
<feature type="transmembrane region" description="Helical" evidence="17">
    <location>
        <begin position="746"/>
        <end position="763"/>
    </location>
</feature>
<dbReference type="InterPro" id="IPR001609">
    <property type="entry name" value="Myosin_head_motor_dom-like"/>
</dbReference>
<dbReference type="InterPro" id="IPR036400">
    <property type="entry name" value="Cyt_B5-like_heme/steroid_sf"/>
</dbReference>
<keyword evidence="3" id="KW-1003">Cell membrane</keyword>
<dbReference type="FunFam" id="3.10.120.10:FF:000014">
    <property type="entry name" value="Chitin synthase 6"/>
    <property type="match status" value="1"/>
</dbReference>
<comment type="catalytic activity">
    <reaction evidence="12">
        <text>[(1-&gt;4)-N-acetyl-beta-D-glucosaminyl](n) + UDP-N-acetyl-alpha-D-glucosamine = [(1-&gt;4)-N-acetyl-beta-D-glucosaminyl](n+1) + UDP + H(+)</text>
        <dbReference type="Rhea" id="RHEA:16637"/>
        <dbReference type="Rhea" id="RHEA-COMP:9593"/>
        <dbReference type="Rhea" id="RHEA-COMP:9595"/>
        <dbReference type="ChEBI" id="CHEBI:15378"/>
        <dbReference type="ChEBI" id="CHEBI:17029"/>
        <dbReference type="ChEBI" id="CHEBI:57705"/>
        <dbReference type="ChEBI" id="CHEBI:58223"/>
        <dbReference type="EC" id="2.4.1.16"/>
    </reaction>
    <physiologicalReaction direction="left-to-right" evidence="12">
        <dbReference type="Rhea" id="RHEA:16638"/>
    </physiologicalReaction>
</comment>
<evidence type="ECO:0000259" key="18">
    <source>
        <dbReference type="SMART" id="SM00242"/>
    </source>
</evidence>
<gene>
    <name evidence="19" type="ORF">CSOJ01_03492</name>
</gene>
<accession>A0A8H6JLF4</accession>
<evidence type="ECO:0000256" key="4">
    <source>
        <dbReference type="ARBA" id="ARBA00022676"/>
    </source>
</evidence>
<dbReference type="InterPro" id="IPR027417">
    <property type="entry name" value="P-loop_NTPase"/>
</dbReference>
<keyword evidence="6 17" id="KW-0812">Transmembrane</keyword>
<dbReference type="Gene3D" id="3.40.850.10">
    <property type="entry name" value="Kinesin motor domain"/>
    <property type="match status" value="1"/>
</dbReference>
<keyword evidence="4" id="KW-0328">Glycosyltransferase</keyword>
<dbReference type="AlphaFoldDB" id="A0A8H6JLF4"/>
<keyword evidence="7 17" id="KW-1133">Transmembrane helix</keyword>
<dbReference type="SUPFAM" id="SSF52540">
    <property type="entry name" value="P-loop containing nucleoside triphosphate hydrolases"/>
    <property type="match status" value="1"/>
</dbReference>
<keyword evidence="9 17" id="KW-0472">Membrane</keyword>
<dbReference type="SMART" id="SM00242">
    <property type="entry name" value="MYSc"/>
    <property type="match status" value="1"/>
</dbReference>
<comment type="similarity">
    <text evidence="13">Belongs to the chitin synthase family. Class V subfamily.</text>
</comment>
<evidence type="ECO:0000256" key="15">
    <source>
        <dbReference type="ARBA" id="ARBA00075290"/>
    </source>
</evidence>
<sequence length="1043" mass="114929">MASGRMSMYSVASESLGGPRAGQQSAPMSTTTLLNAIHNIYLASQPYKLDAGTSLVVNTWLIAAQAGPDGRTGGTIDPALGARAWEHARRRAEDGCIVLGSLHQSTPSLLSPFLSSLPLSIPSSVFKALEAIEPFLRCCTPYNPSTPRQSALGVTLTLNLAGNLNGASIALSQGGIDTANGLLRIPAEAGYRAFDVFYYLLTSASTPAEREFLGLQAASSYSLLARSGTYDPPSYLPTVDDAASADDFRTALKEIGIKGSAHRNLISTLAGLLKLGDTLDYGVDEEIFEEICEDVSGLLGMDPETLARECTTEDRATFVGGLYEALVDWVISKANEAISAQMARIKDGAESLDGRGVRTPTSNGDGGDTVCVTILDIPDPNLGKALAMRSVFDDTLGINAEMIADGVDVAPVGSTVVREMQTAVSEIGVELGILNNATGRERQHELEKREEVLEKIGHSADDDAFLRKLLFPISGEGINLGRTGRIDIPALLSSSRVWYHLSIHPTDDSPASLAALPSVNSAWSAGTVSRQLRAWRLSEWANRRNKNLDFTADFDIDEFVQRYATLGCKDGREGIETWILERGWTNGEVVVGRERVWVRESAWWEAESMLDMKPLDNNLPGMGNVMVANNLESGYSANGSGYFPTPMLDTTPNGSRDHLIAHQRNYSQGNLSQATLNHNAMRAPSIAPSGMRNVQQSGDYGLGTKGDTYKGQVFYSNEGEFVGQMDPELADGKQIETKPLTRERRIWVAVVWFWTFWIPSPVLRFVGRMKRPDIRMAWREKLVLVWFIVLINAAIVFWIIFFGKLLCPNFDKAWNSKEVGYHTGESDFYVSVRGRVYDISKFWKRQHSDTNIETTKDNMLPFAGLNLDIYFPPPLELVCPGLGLTDRMQLTYNNTAELQTGLHTSGYYARDPTSALSKTDWYSKVFLPSMKEFYKGDLVWDKQKISDEGSNDNHMWVIYDGAVYDLTDYYNTIDVNKNVEGYKFLNAKLTNVVSSNPGDDVTDLWNDVIKTASTNQTENASVQNSMNCIKNHFYVGIPDFRYS</sequence>
<dbReference type="FunFam" id="1.10.10.820:FF:000010">
    <property type="entry name" value="Chitin synthase 6"/>
    <property type="match status" value="1"/>
</dbReference>
<feature type="domain" description="Myosin motor" evidence="18">
    <location>
        <begin position="103"/>
        <end position="612"/>
    </location>
</feature>
<evidence type="ECO:0000313" key="19">
    <source>
        <dbReference type="EMBL" id="KAF6815409.1"/>
    </source>
</evidence>
<dbReference type="GO" id="GO:0005886">
    <property type="term" value="C:plasma membrane"/>
    <property type="evidence" value="ECO:0007669"/>
    <property type="project" value="UniProtKB-SubCell"/>
</dbReference>
<reference evidence="19 20" key="1">
    <citation type="journal article" date="2020" name="Phytopathology">
        <title>Genome Sequence Resources of Colletotrichum truncatum, C. plurivorum, C. musicola, and C. sojae: Four Species Pathogenic to Soybean (Glycine max).</title>
        <authorList>
            <person name="Rogerio F."/>
            <person name="Boufleur T.R."/>
            <person name="Ciampi-Guillardi M."/>
            <person name="Sukno S.A."/>
            <person name="Thon M.R."/>
            <person name="Massola Junior N.S."/>
            <person name="Baroncelli R."/>
        </authorList>
    </citation>
    <scope>NUCLEOTIDE SEQUENCE [LARGE SCALE GENOMIC DNA]</scope>
    <source>
        <strain evidence="19 20">LFN0009</strain>
    </source>
</reference>
<evidence type="ECO:0000256" key="8">
    <source>
        <dbReference type="ARBA" id="ARBA00023123"/>
    </source>
</evidence>
<dbReference type="SUPFAM" id="SSF55856">
    <property type="entry name" value="Cytochrome b5-like heme/steroid binding domain"/>
    <property type="match status" value="1"/>
</dbReference>
<dbReference type="Proteomes" id="UP000652219">
    <property type="component" value="Unassembled WGS sequence"/>
</dbReference>
<comment type="subcellular location">
    <subcellularLocation>
        <location evidence="1">Cell membrane</location>
        <topology evidence="1">Multi-pass membrane protein</topology>
    </subcellularLocation>
</comment>
<dbReference type="Gene3D" id="1.20.120.720">
    <property type="entry name" value="Myosin VI head, motor domain, U50 subdomain"/>
    <property type="match status" value="1"/>
</dbReference>
<evidence type="ECO:0000256" key="6">
    <source>
        <dbReference type="ARBA" id="ARBA00022692"/>
    </source>
</evidence>
<evidence type="ECO:0000256" key="2">
    <source>
        <dbReference type="ARBA" id="ARBA00012543"/>
    </source>
</evidence>
<evidence type="ECO:0000256" key="16">
    <source>
        <dbReference type="ARBA" id="ARBA00083633"/>
    </source>
</evidence>
<organism evidence="19 20">
    <name type="scientific">Colletotrichum sojae</name>
    <dbReference type="NCBI Taxonomy" id="2175907"/>
    <lineage>
        <taxon>Eukaryota</taxon>
        <taxon>Fungi</taxon>
        <taxon>Dikarya</taxon>
        <taxon>Ascomycota</taxon>
        <taxon>Pezizomycotina</taxon>
        <taxon>Sordariomycetes</taxon>
        <taxon>Hypocreomycetidae</taxon>
        <taxon>Glomerellales</taxon>
        <taxon>Glomerellaceae</taxon>
        <taxon>Colletotrichum</taxon>
        <taxon>Colletotrichum orchidearum species complex</taxon>
    </lineage>
</organism>
<protein>
    <recommendedName>
        <fullName evidence="14">Chitin synthase A</fullName>
        <ecNumber evidence="2">2.4.1.16</ecNumber>
    </recommendedName>
    <alternativeName>
        <fullName evidence="15">Chitin-UDP acetyl-glucosaminyl transferase A</fullName>
    </alternativeName>
    <alternativeName>
        <fullName evidence="16">Class-V chitin synthase A</fullName>
    </alternativeName>
</protein>
<evidence type="ECO:0000256" key="9">
    <source>
        <dbReference type="ARBA" id="ARBA00023136"/>
    </source>
</evidence>
<evidence type="ECO:0000256" key="3">
    <source>
        <dbReference type="ARBA" id="ARBA00022475"/>
    </source>
</evidence>
<dbReference type="EC" id="2.4.1.16" evidence="2"/>
<evidence type="ECO:0000256" key="17">
    <source>
        <dbReference type="SAM" id="Phobius"/>
    </source>
</evidence>
<evidence type="ECO:0000256" key="1">
    <source>
        <dbReference type="ARBA" id="ARBA00004651"/>
    </source>
</evidence>
<comment type="caution">
    <text evidence="19">The sequence shown here is derived from an EMBL/GenBank/DDBJ whole genome shotgun (WGS) entry which is preliminary data.</text>
</comment>
<name>A0A8H6JLF4_9PEZI</name>
<dbReference type="InterPro" id="IPR036961">
    <property type="entry name" value="Kinesin_motor_dom_sf"/>
</dbReference>
<dbReference type="Pfam" id="PF00173">
    <property type="entry name" value="Cyt-b5"/>
    <property type="match status" value="1"/>
</dbReference>
<evidence type="ECO:0000256" key="12">
    <source>
        <dbReference type="ARBA" id="ARBA00049510"/>
    </source>
</evidence>
<keyword evidence="20" id="KW-1185">Reference proteome</keyword>
<evidence type="ECO:0000256" key="5">
    <source>
        <dbReference type="ARBA" id="ARBA00022679"/>
    </source>
</evidence>
<dbReference type="GO" id="GO:0016459">
    <property type="term" value="C:myosin complex"/>
    <property type="evidence" value="ECO:0007669"/>
    <property type="project" value="UniProtKB-KW"/>
</dbReference>
<dbReference type="GO" id="GO:0005524">
    <property type="term" value="F:ATP binding"/>
    <property type="evidence" value="ECO:0007669"/>
    <property type="project" value="InterPro"/>
</dbReference>
<evidence type="ECO:0000256" key="13">
    <source>
        <dbReference type="ARBA" id="ARBA00060871"/>
    </source>
</evidence>
<evidence type="ECO:0000256" key="7">
    <source>
        <dbReference type="ARBA" id="ARBA00022989"/>
    </source>
</evidence>
<keyword evidence="10" id="KW-0505">Motor protein</keyword>
<feature type="transmembrane region" description="Helical" evidence="17">
    <location>
        <begin position="783"/>
        <end position="803"/>
    </location>
</feature>
<evidence type="ECO:0000256" key="11">
    <source>
        <dbReference type="ARBA" id="ARBA00023180"/>
    </source>
</evidence>
<dbReference type="InterPro" id="IPR001199">
    <property type="entry name" value="Cyt_B5-like_heme/steroid-bd"/>
</dbReference>